<dbReference type="GeneID" id="17307713"/>
<keyword evidence="2" id="KW-1133">Transmembrane helix</keyword>
<reference evidence="5" key="2">
    <citation type="submission" date="2012-11" db="EMBL/GenBank/DDBJ databases">
        <authorList>
            <person name="Kuo A."/>
            <person name="Curtis B.A."/>
            <person name="Tanifuji G."/>
            <person name="Burki F."/>
            <person name="Gruber A."/>
            <person name="Irimia M."/>
            <person name="Maruyama S."/>
            <person name="Arias M.C."/>
            <person name="Ball S.G."/>
            <person name="Gile G.H."/>
            <person name="Hirakawa Y."/>
            <person name="Hopkins J.F."/>
            <person name="Rensing S.A."/>
            <person name="Schmutz J."/>
            <person name="Symeonidi A."/>
            <person name="Elias M."/>
            <person name="Eveleigh R.J."/>
            <person name="Herman E.K."/>
            <person name="Klute M.J."/>
            <person name="Nakayama T."/>
            <person name="Obornik M."/>
            <person name="Reyes-Prieto A."/>
            <person name="Armbrust E.V."/>
            <person name="Aves S.J."/>
            <person name="Beiko R.G."/>
            <person name="Coutinho P."/>
            <person name="Dacks J.B."/>
            <person name="Durnford D.G."/>
            <person name="Fast N.M."/>
            <person name="Green B.R."/>
            <person name="Grisdale C."/>
            <person name="Hempe F."/>
            <person name="Henrissat B."/>
            <person name="Hoppner M.P."/>
            <person name="Ishida K.-I."/>
            <person name="Kim E."/>
            <person name="Koreny L."/>
            <person name="Kroth P.G."/>
            <person name="Liu Y."/>
            <person name="Malik S.-B."/>
            <person name="Maier U.G."/>
            <person name="McRose D."/>
            <person name="Mock T."/>
            <person name="Neilson J.A."/>
            <person name="Onodera N.T."/>
            <person name="Poole A.M."/>
            <person name="Pritham E.J."/>
            <person name="Richards T.A."/>
            <person name="Rocap G."/>
            <person name="Roy S.W."/>
            <person name="Sarai C."/>
            <person name="Schaack S."/>
            <person name="Shirato S."/>
            <person name="Slamovits C.H."/>
            <person name="Spencer D.F."/>
            <person name="Suzuki S."/>
            <person name="Worden A.Z."/>
            <person name="Zauner S."/>
            <person name="Barry K."/>
            <person name="Bell C."/>
            <person name="Bharti A.K."/>
            <person name="Crow J.A."/>
            <person name="Grimwood J."/>
            <person name="Kramer R."/>
            <person name="Lindquist E."/>
            <person name="Lucas S."/>
            <person name="Salamov A."/>
            <person name="McFadden G.I."/>
            <person name="Lane C.E."/>
            <person name="Keeling P.J."/>
            <person name="Gray M.W."/>
            <person name="Grigoriev I.V."/>
            <person name="Archibald J.M."/>
        </authorList>
    </citation>
    <scope>NUCLEOTIDE SEQUENCE</scope>
    <source>
        <strain evidence="5">CCMP2712</strain>
    </source>
</reference>
<feature type="transmembrane region" description="Helical" evidence="2">
    <location>
        <begin position="168"/>
        <end position="188"/>
    </location>
</feature>
<feature type="region of interest" description="Disordered" evidence="1">
    <location>
        <begin position="582"/>
        <end position="621"/>
    </location>
</feature>
<evidence type="ECO:0000256" key="1">
    <source>
        <dbReference type="SAM" id="MobiDB-lite"/>
    </source>
</evidence>
<reference evidence="4" key="3">
    <citation type="submission" date="2016-03" db="UniProtKB">
        <authorList>
            <consortium name="EnsemblProtists"/>
        </authorList>
    </citation>
    <scope>IDENTIFICATION</scope>
</reference>
<keyword evidence="2" id="KW-0472">Membrane</keyword>
<dbReference type="RefSeq" id="XP_005838012.1">
    <property type="nucleotide sequence ID" value="XM_005837955.1"/>
</dbReference>
<dbReference type="Proteomes" id="UP000011087">
    <property type="component" value="Unassembled WGS sequence"/>
</dbReference>
<dbReference type="HOGENOM" id="CLU_005527_0_0_1"/>
<feature type="transmembrane region" description="Helical" evidence="2">
    <location>
        <begin position="939"/>
        <end position="957"/>
    </location>
</feature>
<feature type="transmembrane region" description="Helical" evidence="2">
    <location>
        <begin position="969"/>
        <end position="988"/>
    </location>
</feature>
<reference evidence="3 5" key="1">
    <citation type="journal article" date="2012" name="Nature">
        <title>Algal genomes reveal evolutionary mosaicism and the fate of nucleomorphs.</title>
        <authorList>
            <consortium name="DOE Joint Genome Institute"/>
            <person name="Curtis B.A."/>
            <person name="Tanifuji G."/>
            <person name="Burki F."/>
            <person name="Gruber A."/>
            <person name="Irimia M."/>
            <person name="Maruyama S."/>
            <person name="Arias M.C."/>
            <person name="Ball S.G."/>
            <person name="Gile G.H."/>
            <person name="Hirakawa Y."/>
            <person name="Hopkins J.F."/>
            <person name="Kuo A."/>
            <person name="Rensing S.A."/>
            <person name="Schmutz J."/>
            <person name="Symeonidi A."/>
            <person name="Elias M."/>
            <person name="Eveleigh R.J."/>
            <person name="Herman E.K."/>
            <person name="Klute M.J."/>
            <person name="Nakayama T."/>
            <person name="Obornik M."/>
            <person name="Reyes-Prieto A."/>
            <person name="Armbrust E.V."/>
            <person name="Aves S.J."/>
            <person name="Beiko R.G."/>
            <person name="Coutinho P."/>
            <person name="Dacks J.B."/>
            <person name="Durnford D.G."/>
            <person name="Fast N.M."/>
            <person name="Green B.R."/>
            <person name="Grisdale C.J."/>
            <person name="Hempel F."/>
            <person name="Henrissat B."/>
            <person name="Hoppner M.P."/>
            <person name="Ishida K."/>
            <person name="Kim E."/>
            <person name="Koreny L."/>
            <person name="Kroth P.G."/>
            <person name="Liu Y."/>
            <person name="Malik S.B."/>
            <person name="Maier U.G."/>
            <person name="McRose D."/>
            <person name="Mock T."/>
            <person name="Neilson J.A."/>
            <person name="Onodera N.T."/>
            <person name="Poole A.M."/>
            <person name="Pritham E.J."/>
            <person name="Richards T.A."/>
            <person name="Rocap G."/>
            <person name="Roy S.W."/>
            <person name="Sarai C."/>
            <person name="Schaack S."/>
            <person name="Shirato S."/>
            <person name="Slamovits C.H."/>
            <person name="Spencer D.F."/>
            <person name="Suzuki S."/>
            <person name="Worden A.Z."/>
            <person name="Zauner S."/>
            <person name="Barry K."/>
            <person name="Bell C."/>
            <person name="Bharti A.K."/>
            <person name="Crow J.A."/>
            <person name="Grimwood J."/>
            <person name="Kramer R."/>
            <person name="Lindquist E."/>
            <person name="Lucas S."/>
            <person name="Salamov A."/>
            <person name="McFadden G.I."/>
            <person name="Lane C.E."/>
            <person name="Keeling P.J."/>
            <person name="Gray M.W."/>
            <person name="Grigoriev I.V."/>
            <person name="Archibald J.M."/>
        </authorList>
    </citation>
    <scope>NUCLEOTIDE SEQUENCE</scope>
    <source>
        <strain evidence="3 5">CCMP2712</strain>
    </source>
</reference>
<feature type="compositionally biased region" description="Basic and acidic residues" evidence="1">
    <location>
        <begin position="582"/>
        <end position="596"/>
    </location>
</feature>
<feature type="transmembrane region" description="Helical" evidence="2">
    <location>
        <begin position="222"/>
        <end position="242"/>
    </location>
</feature>
<dbReference type="EMBL" id="JH992976">
    <property type="protein sequence ID" value="EKX51032.1"/>
    <property type="molecule type" value="Genomic_DNA"/>
</dbReference>
<evidence type="ECO:0000313" key="4">
    <source>
        <dbReference type="EnsemblProtists" id="EKX51032"/>
    </source>
</evidence>
<feature type="transmembrane region" description="Helical" evidence="2">
    <location>
        <begin position="99"/>
        <end position="125"/>
    </location>
</feature>
<keyword evidence="2" id="KW-0812">Transmembrane</keyword>
<feature type="transmembrane region" description="Helical" evidence="2">
    <location>
        <begin position="880"/>
        <end position="901"/>
    </location>
</feature>
<feature type="transmembrane region" description="Helical" evidence="2">
    <location>
        <begin position="678"/>
        <end position="696"/>
    </location>
</feature>
<feature type="compositionally biased region" description="Polar residues" evidence="1">
    <location>
        <begin position="607"/>
        <end position="621"/>
    </location>
</feature>
<dbReference type="AlphaFoldDB" id="L1JRF4"/>
<protein>
    <submittedName>
        <fullName evidence="3 4">Uncharacterized protein</fullName>
    </submittedName>
</protein>
<dbReference type="KEGG" id="gtt:GUITHDRAFT_102956"/>
<evidence type="ECO:0000313" key="5">
    <source>
        <dbReference type="Proteomes" id="UP000011087"/>
    </source>
</evidence>
<accession>L1JRF4</accession>
<feature type="transmembrane region" description="Helical" evidence="2">
    <location>
        <begin position="274"/>
        <end position="291"/>
    </location>
</feature>
<dbReference type="PaxDb" id="55529-EKX51032"/>
<evidence type="ECO:0000313" key="3">
    <source>
        <dbReference type="EMBL" id="EKX51032.1"/>
    </source>
</evidence>
<feature type="transmembrane region" description="Helical" evidence="2">
    <location>
        <begin position="848"/>
        <end position="873"/>
    </location>
</feature>
<evidence type="ECO:0000256" key="2">
    <source>
        <dbReference type="SAM" id="Phobius"/>
    </source>
</evidence>
<organism evidence="3">
    <name type="scientific">Guillardia theta (strain CCMP2712)</name>
    <name type="common">Cryptophyte</name>
    <dbReference type="NCBI Taxonomy" id="905079"/>
    <lineage>
        <taxon>Eukaryota</taxon>
        <taxon>Cryptophyceae</taxon>
        <taxon>Pyrenomonadales</taxon>
        <taxon>Geminigeraceae</taxon>
        <taxon>Guillardia</taxon>
    </lineage>
</organism>
<proteinExistence type="predicted"/>
<gene>
    <name evidence="3" type="ORF">GUITHDRAFT_102956</name>
</gene>
<feature type="transmembrane region" description="Helical" evidence="2">
    <location>
        <begin position="195"/>
        <end position="216"/>
    </location>
</feature>
<name>L1JRF4_GUITC</name>
<sequence>MESNQVSPEVGMIAEDISGSAGSIRDEDMEVSVAIQSDSTPVLISPVDLKDYWDQRQDFTSDFVRMYTQLPGDNMQRSLNKNVIYQKRPKLVLFSQDPISAAMALTGFRFLLGAGGFAWIVAIALKVKEVHGSGYFAYLIEERVRQFSMADMTETGKLACGWESFLEVFTNFLVGVIAMAAGMLSMVSVRLVKQIIMVGGLIDAACNLCVFIQMMLTARERTVMGTAWYVFLIAMLTDLLIFPLPLIRWEAYTIELIAVGSLIRIISIAASSTVPYKCLAIFVFFATLLGLREGIRRRMMNKAAGLGEQFDEEWRQLRELNAVQELKEAVCRAQVKSTMSQEEVEGDGGGTSITWLRRQSLLSSSTSTLPSSSQPSMIVQYARECEGKDLDQLYSQAVLVSPMFLSKVQSWAEASDGYFLMNIPSAKRKHYLRWRDCKDDSSKLSRIKWASIKNANRAIEKILLLCNGDTSKLTDVVRQTIVFKELRQLVECVEVIIKDPEVEVVRIKNRLDPDYDASTSGGYRDVGINLRVIHEGAKRWGVAGHVCELRLAVQSLHALIDSQHHALYLSMKTVLRFRQSQETEVMRGNEQTERNQDRRRRSSTSSATLLPTHMSSSMGYSKSLAQEKSDISLLIYKSMYPGNILDRYLTSSGHGVSKADTTSILYSSHPLKNVLHKTLFQLLLLLAGIGFIILYSNNFRLNLIFTNHVLPVRHARFTFEGYKNMNISIKDHSVRIEDFLLVRDSCQMYNWTSSVTVANKVFFTFPHVVYPNGFKIKLTPALMSYLKTDALTFHYLTEEGVEDVAVDRKEWKYVIPPSVSCKLFPLLPLCQSDFLPRADESLLVDLRFTWQATCIFLMAMLQSICCLGAAIFARLGKVQLAKLLFTSAFHLVGLFEIFAALSPESLYANRRDFFIAWGVLDVWVGLVVQFQERYMLKAFVVYCTISAFLPPLAQYYWDASKLKESDIGLSSLVLLALVIFFVLNRRFIVYKSRRQIRGDQKMYDDCWKDLLSREETQQLLSSLKITCGRVRPQPALQLKIFDALCEVELTILDPLSSVLRRQKNSSFARTYLTRSKRTIMKQDREIESLDQLYAQAILLEPMFLSKVQSWAEASDGHFQGMEGDLIRWRECAEEAEKASQVKWASIKNANRAIEKLVRSYFGRVLKLTDVVRQTIVFKELRQLVECVEVIIKDPEVEVVRIKNRLDPDYDASTSGGYRDVGINLRVIHEGAKRWGVAGHVCELQLLLEEFAALKSAEGHKRYVIFRNSRCE</sequence>
<dbReference type="EnsemblProtists" id="EKX51032">
    <property type="protein sequence ID" value="EKX51032"/>
    <property type="gene ID" value="GUITHDRAFT_102956"/>
</dbReference>
<keyword evidence="5" id="KW-1185">Reference proteome</keyword>